<feature type="compositionally biased region" description="Low complexity" evidence="13">
    <location>
        <begin position="713"/>
        <end position="730"/>
    </location>
</feature>
<keyword evidence="6" id="KW-0677">Repeat</keyword>
<dbReference type="SMART" id="SM00320">
    <property type="entry name" value="WD40"/>
    <property type="match status" value="6"/>
</dbReference>
<name>A0AAV1WTL8_LUPLU</name>
<evidence type="ECO:0000313" key="15">
    <source>
        <dbReference type="EMBL" id="CAL0312619.1"/>
    </source>
</evidence>
<dbReference type="InterPro" id="IPR016024">
    <property type="entry name" value="ARM-type_fold"/>
</dbReference>
<dbReference type="SUPFAM" id="SSF56300">
    <property type="entry name" value="Metallo-dependent phosphatases"/>
    <property type="match status" value="1"/>
</dbReference>
<dbReference type="PROSITE" id="PS50082">
    <property type="entry name" value="WD_REPEATS_2"/>
    <property type="match status" value="1"/>
</dbReference>
<reference evidence="15 16" key="1">
    <citation type="submission" date="2024-03" db="EMBL/GenBank/DDBJ databases">
        <authorList>
            <person name="Martinez-Hernandez J."/>
        </authorList>
    </citation>
    <scope>NUCLEOTIDE SEQUENCE [LARGE SCALE GENOMIC DNA]</scope>
</reference>
<evidence type="ECO:0000259" key="14">
    <source>
        <dbReference type="SMART" id="SM00156"/>
    </source>
</evidence>
<dbReference type="InterPro" id="IPR049916">
    <property type="entry name" value="WDR72-like"/>
</dbReference>
<dbReference type="InterPro" id="IPR019775">
    <property type="entry name" value="WD40_repeat_CS"/>
</dbReference>
<dbReference type="SUPFAM" id="SSF50978">
    <property type="entry name" value="WD40 repeat-like"/>
    <property type="match status" value="1"/>
</dbReference>
<dbReference type="GO" id="GO:0005737">
    <property type="term" value="C:cytoplasm"/>
    <property type="evidence" value="ECO:0007669"/>
    <property type="project" value="TreeGrafter"/>
</dbReference>
<feature type="region of interest" description="Disordered" evidence="13">
    <location>
        <begin position="232"/>
        <end position="251"/>
    </location>
</feature>
<dbReference type="Gene3D" id="3.60.21.10">
    <property type="match status" value="2"/>
</dbReference>
<keyword evidence="16" id="KW-1185">Reference proteome</keyword>
<keyword evidence="5" id="KW-0479">Metal-binding</keyword>
<dbReference type="PANTHER" id="PTHR44099:SF4">
    <property type="entry name" value="RABCONNECTIN-3B, ISOFORM A"/>
    <property type="match status" value="1"/>
</dbReference>
<dbReference type="Pfam" id="PF00400">
    <property type="entry name" value="WD40"/>
    <property type="match status" value="1"/>
</dbReference>
<comment type="similarity">
    <text evidence="2">Belongs to the PPP phosphatase family. PP-1 subfamily.</text>
</comment>
<evidence type="ECO:0000256" key="2">
    <source>
        <dbReference type="ARBA" id="ARBA00005333"/>
    </source>
</evidence>
<keyword evidence="4 12" id="KW-0853">WD repeat</keyword>
<evidence type="ECO:0000256" key="11">
    <source>
        <dbReference type="ARBA" id="ARBA00048336"/>
    </source>
</evidence>
<keyword evidence="7" id="KW-0378">Hydrolase</keyword>
<dbReference type="InterPro" id="IPR029052">
    <property type="entry name" value="Metallo-depent_PP-like"/>
</dbReference>
<keyword evidence="8" id="KW-0904">Protein phosphatase</keyword>
<evidence type="ECO:0000256" key="13">
    <source>
        <dbReference type="SAM" id="MobiDB-lite"/>
    </source>
</evidence>
<dbReference type="EC" id="3.1.3.16" evidence="3"/>
<dbReference type="SUPFAM" id="SSF48371">
    <property type="entry name" value="ARM repeat"/>
    <property type="match status" value="1"/>
</dbReference>
<dbReference type="GO" id="GO:0004722">
    <property type="term" value="F:protein serine/threonine phosphatase activity"/>
    <property type="evidence" value="ECO:0007669"/>
    <property type="project" value="UniProtKB-EC"/>
</dbReference>
<proteinExistence type="inferred from homology"/>
<evidence type="ECO:0000256" key="10">
    <source>
        <dbReference type="ARBA" id="ARBA00047761"/>
    </source>
</evidence>
<organism evidence="15 16">
    <name type="scientific">Lupinus luteus</name>
    <name type="common">European yellow lupine</name>
    <dbReference type="NCBI Taxonomy" id="3873"/>
    <lineage>
        <taxon>Eukaryota</taxon>
        <taxon>Viridiplantae</taxon>
        <taxon>Streptophyta</taxon>
        <taxon>Embryophyta</taxon>
        <taxon>Tracheophyta</taxon>
        <taxon>Spermatophyta</taxon>
        <taxon>Magnoliopsida</taxon>
        <taxon>eudicotyledons</taxon>
        <taxon>Gunneridae</taxon>
        <taxon>Pentapetalae</taxon>
        <taxon>rosids</taxon>
        <taxon>fabids</taxon>
        <taxon>Fabales</taxon>
        <taxon>Fabaceae</taxon>
        <taxon>Papilionoideae</taxon>
        <taxon>50 kb inversion clade</taxon>
        <taxon>genistoids sensu lato</taxon>
        <taxon>core genistoids</taxon>
        <taxon>Genisteae</taxon>
        <taxon>Lupinus</taxon>
    </lineage>
</organism>
<comment type="caution">
    <text evidence="15">The sequence shown here is derived from an EMBL/GenBank/DDBJ whole genome shotgun (WGS) entry which is preliminary data.</text>
</comment>
<comment type="catalytic activity">
    <reaction evidence="10">
        <text>O-phospho-L-seryl-[protein] + H2O = L-seryl-[protein] + phosphate</text>
        <dbReference type="Rhea" id="RHEA:20629"/>
        <dbReference type="Rhea" id="RHEA-COMP:9863"/>
        <dbReference type="Rhea" id="RHEA-COMP:11604"/>
        <dbReference type="ChEBI" id="CHEBI:15377"/>
        <dbReference type="ChEBI" id="CHEBI:29999"/>
        <dbReference type="ChEBI" id="CHEBI:43474"/>
        <dbReference type="ChEBI" id="CHEBI:83421"/>
        <dbReference type="EC" id="3.1.3.16"/>
    </reaction>
</comment>
<feature type="domain" description="Serine/threonine specific protein phosphatases" evidence="14">
    <location>
        <begin position="27"/>
        <end position="228"/>
    </location>
</feature>
<gene>
    <name evidence="15" type="ORF">LLUT_LOCUS13679</name>
</gene>
<evidence type="ECO:0000256" key="4">
    <source>
        <dbReference type="ARBA" id="ARBA00022574"/>
    </source>
</evidence>
<feature type="repeat" description="WD" evidence="12">
    <location>
        <begin position="836"/>
        <end position="858"/>
    </location>
</feature>
<dbReference type="InterPro" id="IPR015943">
    <property type="entry name" value="WD40/YVTN_repeat-like_dom_sf"/>
</dbReference>
<comment type="cofactor">
    <cofactor evidence="1">
        <name>Mn(2+)</name>
        <dbReference type="ChEBI" id="CHEBI:29035"/>
    </cofactor>
</comment>
<dbReference type="PANTHER" id="PTHR44099">
    <property type="entry name" value="RABCONNECTIN-3B, ISOFORM A"/>
    <property type="match status" value="1"/>
</dbReference>
<evidence type="ECO:0000256" key="6">
    <source>
        <dbReference type="ARBA" id="ARBA00022737"/>
    </source>
</evidence>
<feature type="region of interest" description="Disordered" evidence="13">
    <location>
        <begin position="711"/>
        <end position="735"/>
    </location>
</feature>
<evidence type="ECO:0000256" key="12">
    <source>
        <dbReference type="PROSITE-ProRule" id="PRU00221"/>
    </source>
</evidence>
<dbReference type="FunFam" id="3.60.21.10:FF:000212">
    <property type="entry name" value="Serine/threonine-protein phosphatase"/>
    <property type="match status" value="1"/>
</dbReference>
<sequence>MDENVLDDIIRRLVAAKNGRTTRQVQLTEAEIRQLCTSSKEIFLSQPNLLELEAPIKICGDVHGQYSDLLRLFEYGGYPPEANYLFLGDYVDRDEKILCMHGGLSPDLKNLDQIRNIARPIDVPDHGLLCDLLWADPDKDLDGWGENDRGVSFTFGADKVAEFLEQHDLDLICRAHQVVEDGYEFFAKRQLVTIFSAPNYCGEFDNAGAMMSVDETLTCSFQILKSSEKKGKFGFGNNSSRPGTPPHKNSEVKRSTVKIWLSMKCRSVACILPATPFPHRVTAVAAFPPTTFFTAGSDGSIIWWSLSPEVKAVGMLCGHAAPITDLAVCSPIAAEENDDGSSSLATNSISSSFSALISACSDGFLCVWSKSSGHCRCRRKLPPWVGTPWIIRTLPSRPRYVCISCSFMEENDALLDRETRIKKPSKCTIVIVDTYLLSITQTVFHGTLSIGPVKFMAVVLDDNDENGFSAFVADSAGKQEMVSMSEDHRQHKKSLTSSHRNTSQLESSSCFEGLSDTDQIVSILTYGNIIAFILENRCVFRLSSSDTLIGEVSLVDNLFCSDEHSIQAHVVGGLFLESDDMGNMSDTHDCSDSTPIYLVVWNNRGYAIIYKISYQNEAIQCEPHFEIPATHYHSEMKLSIFFQQVNHYLICIKSVCFHYEEPLLWRPHITIWSLNHFDDKPGKLYHQCRMISDGVSFTNWFEESTTQLKGLNTPETKSISESTSSASPSSEDMDNTDVDSISNYYAYKGRIVSSSMIISENLFTPYAVVCGFLSGEIEVVRFDLFQEIGYDGANSNPGEKSTMCKQYFSGHKGAVLCLAAHSMMGSAEGWDFKRVLVSGSMDCTVRLWDLDTGCLIMVMHHHVSPVRQIILAPSLARYPWSDCFLSVGEDACVALVSLETLRVERMFPGHSNYSSKVVWDGARAYIACLCQKRHGTSDAADVLYIWDLKTGSRERVLRGTAAHSMFDHFCKSIRMSSISGTLLNGNTSVSSLLLPIVDEARFSNSAHSLSSRQNPSSMFGLRSNKLPIKCSCPLPGIVALSFDLAPLLFSYQKNEPFENGGNKTVNIDLKQQGVQEQNPNYQNPETFERHELLGLFEEYLLRFSLSFLHLWNFDSELDNMLISDMKLRRPENFVLASGLQGDKGSLTLTFPCQGTTLELWKSSSEFCAMTSLMMVSLAQRLVSLTNSGSAASSALTAFYTWSFMEKFPDMKPPSLQLLVSFWQDESEHVRMAARSIFHCAASHAIPLPLRNSNPTEPATISSLTGNRYNQLGNTIVESIFSQAKNQGSSQDEESKILAWLELFEVPDWISCVGGTSQDAMTSHIIVAAALAIWHPTLVKPSLAKLVVYPLVKLATAASEKYSSTAAELLAEGMESTWKGLIVSEMPGLIEDIFFQIELSSPSNSSMKEIPAASFSIQKTLVEVLLPSLAMADIPGFLSVIESQIWSTASDSPVHLVSLLTLTRIMRGSPRNLAQYLDKVVNFILQTIDPSNSVMRKTCYQSSMTTLKEVVRVYPMVAVNDSWTRLAVGDVIGEINKASIKVYDMQSVTMIKILDVSGPPGLPSLLTATSGTMSTIAVSALRFSPDGEGLIAFSEHGLIIRWWSLESGWWDKLSRNFVPVQCTKLIFVPPSEGFSTNSSRSSIMANILENDRQLNIQDDVKDREDSLKQLLHILDLSYRLEWVGERTVLLSRHGYDLGTFQQLIPATEDFSCACGKRLWCLVC</sequence>
<evidence type="ECO:0000256" key="3">
    <source>
        <dbReference type="ARBA" id="ARBA00013081"/>
    </source>
</evidence>
<comment type="catalytic activity">
    <reaction evidence="11">
        <text>O-phospho-L-threonyl-[protein] + H2O = L-threonyl-[protein] + phosphate</text>
        <dbReference type="Rhea" id="RHEA:47004"/>
        <dbReference type="Rhea" id="RHEA-COMP:11060"/>
        <dbReference type="Rhea" id="RHEA-COMP:11605"/>
        <dbReference type="ChEBI" id="CHEBI:15377"/>
        <dbReference type="ChEBI" id="CHEBI:30013"/>
        <dbReference type="ChEBI" id="CHEBI:43474"/>
        <dbReference type="ChEBI" id="CHEBI:61977"/>
        <dbReference type="EC" id="3.1.3.16"/>
    </reaction>
</comment>
<dbReference type="PRINTS" id="PR00114">
    <property type="entry name" value="STPHPHTASE"/>
</dbReference>
<dbReference type="InterPro" id="IPR036322">
    <property type="entry name" value="WD40_repeat_dom_sf"/>
</dbReference>
<dbReference type="Pfam" id="PF16891">
    <property type="entry name" value="STPPase_N"/>
    <property type="match status" value="1"/>
</dbReference>
<evidence type="ECO:0000256" key="1">
    <source>
        <dbReference type="ARBA" id="ARBA00001936"/>
    </source>
</evidence>
<dbReference type="InterPro" id="IPR004843">
    <property type="entry name" value="Calcineurin-like_PHP"/>
</dbReference>
<accession>A0AAV1WTL8</accession>
<dbReference type="PROSITE" id="PS00678">
    <property type="entry name" value="WD_REPEATS_1"/>
    <property type="match status" value="1"/>
</dbReference>
<evidence type="ECO:0000313" key="16">
    <source>
        <dbReference type="Proteomes" id="UP001497480"/>
    </source>
</evidence>
<evidence type="ECO:0000256" key="7">
    <source>
        <dbReference type="ARBA" id="ARBA00022801"/>
    </source>
</evidence>
<evidence type="ECO:0000256" key="5">
    <source>
        <dbReference type="ARBA" id="ARBA00022723"/>
    </source>
</evidence>
<dbReference type="Proteomes" id="UP001497480">
    <property type="component" value="Unassembled WGS sequence"/>
</dbReference>
<dbReference type="SMART" id="SM00156">
    <property type="entry name" value="PP2Ac"/>
    <property type="match status" value="1"/>
</dbReference>
<evidence type="ECO:0000256" key="9">
    <source>
        <dbReference type="ARBA" id="ARBA00023211"/>
    </source>
</evidence>
<dbReference type="InterPro" id="IPR001680">
    <property type="entry name" value="WD40_rpt"/>
</dbReference>
<dbReference type="Gene3D" id="2.130.10.10">
    <property type="entry name" value="YVTN repeat-like/Quinoprotein amine dehydrogenase"/>
    <property type="match status" value="2"/>
</dbReference>
<evidence type="ECO:0000256" key="8">
    <source>
        <dbReference type="ARBA" id="ARBA00022912"/>
    </source>
</evidence>
<dbReference type="EMBL" id="CAXHTB010000009">
    <property type="protein sequence ID" value="CAL0312619.1"/>
    <property type="molecule type" value="Genomic_DNA"/>
</dbReference>
<keyword evidence="9" id="KW-0464">Manganese</keyword>
<dbReference type="InterPro" id="IPR006186">
    <property type="entry name" value="Ser/Thr-sp_prot-phosphatase"/>
</dbReference>
<dbReference type="GO" id="GO:0046872">
    <property type="term" value="F:metal ion binding"/>
    <property type="evidence" value="ECO:0007669"/>
    <property type="project" value="UniProtKB-KW"/>
</dbReference>
<protein>
    <recommendedName>
        <fullName evidence="3">protein-serine/threonine phosphatase</fullName>
        <ecNumber evidence="3">3.1.3.16</ecNumber>
    </recommendedName>
</protein>
<dbReference type="Pfam" id="PF00149">
    <property type="entry name" value="Metallophos"/>
    <property type="match status" value="2"/>
</dbReference>
<dbReference type="InterPro" id="IPR031675">
    <property type="entry name" value="STPPase_N"/>
</dbReference>